<dbReference type="RefSeq" id="WP_077282758.1">
    <property type="nucleotide sequence ID" value="NZ_CP016329.1"/>
</dbReference>
<keyword evidence="1" id="KW-1133">Transmembrane helix</keyword>
<protein>
    <submittedName>
        <fullName evidence="2">Uncharacterized protein</fullName>
    </submittedName>
</protein>
<accession>A0ABN4WJ31</accession>
<keyword evidence="3" id="KW-1185">Reference proteome</keyword>
<organism evidence="2 3">
    <name type="scientific">Leuconostoc garlicum</name>
    <dbReference type="NCBI Taxonomy" id="255248"/>
    <lineage>
        <taxon>Bacteria</taxon>
        <taxon>Bacillati</taxon>
        <taxon>Bacillota</taxon>
        <taxon>Bacilli</taxon>
        <taxon>Lactobacillales</taxon>
        <taxon>Lactobacillaceae</taxon>
        <taxon>Leuconostoc</taxon>
    </lineage>
</organism>
<dbReference type="Proteomes" id="UP000188147">
    <property type="component" value="Chromosome"/>
</dbReference>
<evidence type="ECO:0000313" key="2">
    <source>
        <dbReference type="EMBL" id="AQN80032.1"/>
    </source>
</evidence>
<proteinExistence type="predicted"/>
<feature type="transmembrane region" description="Helical" evidence="1">
    <location>
        <begin position="21"/>
        <end position="41"/>
    </location>
</feature>
<keyword evidence="1" id="KW-0812">Transmembrane</keyword>
<evidence type="ECO:0000313" key="3">
    <source>
        <dbReference type="Proteomes" id="UP000188147"/>
    </source>
</evidence>
<reference evidence="2 3" key="1">
    <citation type="submission" date="2016-06" db="EMBL/GenBank/DDBJ databases">
        <authorList>
            <person name="Kim H.J."/>
        </authorList>
    </citation>
    <scope>NUCLEOTIDE SEQUENCE [LARGE SCALE GENOMIC DNA]</scope>
    <source>
        <strain evidence="2 3">KFRI01</strain>
    </source>
</reference>
<name>A0ABN4WJ31_9LACO</name>
<sequence>MSDYNIERKKHYLDIKSAVKGFLIGSIVLLILSILVSMWGLTTDFKILYLCLIVLLILFLILYIMCAIGLYVNSRIFKQAISYDNIINNSDNIALEFLEHKLDRNYKILGVYETQDVLIIEFLPYLLNKNVDKFTPIISLVNKKLDDDSTWKTISKSDDAMKTLKKSKQFTEKNSSNKLRYIGSQSYYFKHLDA</sequence>
<evidence type="ECO:0000256" key="1">
    <source>
        <dbReference type="SAM" id="Phobius"/>
    </source>
</evidence>
<dbReference type="EMBL" id="CP016329">
    <property type="protein sequence ID" value="AQN80032.1"/>
    <property type="molecule type" value="Genomic_DNA"/>
</dbReference>
<keyword evidence="1" id="KW-0472">Membrane</keyword>
<feature type="transmembrane region" description="Helical" evidence="1">
    <location>
        <begin position="47"/>
        <end position="72"/>
    </location>
</feature>
<gene>
    <name evidence="2" type="ORF">A9176_06585</name>
</gene>